<organism evidence="6 7">
    <name type="scientific">Streptococcus pseudopneumoniae</name>
    <dbReference type="NCBI Taxonomy" id="257758"/>
    <lineage>
        <taxon>Bacteria</taxon>
        <taxon>Bacillati</taxon>
        <taxon>Bacillota</taxon>
        <taxon>Bacilli</taxon>
        <taxon>Lactobacillales</taxon>
        <taxon>Streptococcaceae</taxon>
        <taxon>Streptococcus</taxon>
    </lineage>
</organism>
<dbReference type="GO" id="GO:0006302">
    <property type="term" value="P:double-strand break repair"/>
    <property type="evidence" value="ECO:0007669"/>
    <property type="project" value="InterPro"/>
</dbReference>
<evidence type="ECO:0000256" key="2">
    <source>
        <dbReference type="ARBA" id="ARBA00011322"/>
    </source>
</evidence>
<dbReference type="EMBL" id="PTQV01000046">
    <property type="protein sequence ID" value="RJP80985.1"/>
    <property type="molecule type" value="Genomic_DNA"/>
</dbReference>
<evidence type="ECO:0000259" key="5">
    <source>
        <dbReference type="Pfam" id="PF13476"/>
    </source>
</evidence>
<dbReference type="Pfam" id="PF13476">
    <property type="entry name" value="AAA_23"/>
    <property type="match status" value="1"/>
</dbReference>
<evidence type="ECO:0000313" key="6">
    <source>
        <dbReference type="EMBL" id="RJP80985.1"/>
    </source>
</evidence>
<feature type="domain" description="Rad50/SbcC-type AAA" evidence="5">
    <location>
        <begin position="5"/>
        <end position="233"/>
    </location>
</feature>
<dbReference type="Gene3D" id="3.40.50.300">
    <property type="entry name" value="P-loop containing nucleotide triphosphate hydrolases"/>
    <property type="match status" value="2"/>
</dbReference>
<evidence type="ECO:0000313" key="7">
    <source>
        <dbReference type="Proteomes" id="UP000266144"/>
    </source>
</evidence>
<evidence type="ECO:0000256" key="1">
    <source>
        <dbReference type="ARBA" id="ARBA00006930"/>
    </source>
</evidence>
<dbReference type="InterPro" id="IPR038729">
    <property type="entry name" value="Rad50/SbcC_AAA"/>
</dbReference>
<name>A0A3A4S7S4_9STRE</name>
<evidence type="ECO:0000256" key="3">
    <source>
        <dbReference type="ARBA" id="ARBA00013368"/>
    </source>
</evidence>
<reference evidence="7" key="1">
    <citation type="submission" date="2018-02" db="EMBL/GenBank/DDBJ databases">
        <authorList>
            <person name="Handem S."/>
        </authorList>
    </citation>
    <scope>NUCLEOTIDE SEQUENCE [LARGE SCALE GENOMIC DNA]</scope>
    <source>
        <strain evidence="7">Spain939</strain>
    </source>
</reference>
<accession>A0A3A4S7S4</accession>
<dbReference type="RefSeq" id="WP_119943056.1">
    <property type="nucleotide sequence ID" value="NZ_JACSYZ010000005.1"/>
</dbReference>
<dbReference type="Proteomes" id="UP000266144">
    <property type="component" value="Unassembled WGS sequence"/>
</dbReference>
<protein>
    <recommendedName>
        <fullName evidence="3">Nuclease SbcCD subunit C</fullName>
    </recommendedName>
</protein>
<dbReference type="SUPFAM" id="SSF52540">
    <property type="entry name" value="P-loop containing nucleoside triphosphate hydrolases"/>
    <property type="match status" value="1"/>
</dbReference>
<comment type="similarity">
    <text evidence="1">Belongs to the SMC family. SbcC subfamily.</text>
</comment>
<evidence type="ECO:0000256" key="4">
    <source>
        <dbReference type="SAM" id="Coils"/>
    </source>
</evidence>
<dbReference type="PANTHER" id="PTHR32114:SF2">
    <property type="entry name" value="ABC TRANSPORTER ABCH.3"/>
    <property type="match status" value="1"/>
</dbReference>
<dbReference type="GO" id="GO:0016887">
    <property type="term" value="F:ATP hydrolysis activity"/>
    <property type="evidence" value="ECO:0007669"/>
    <property type="project" value="InterPro"/>
</dbReference>
<sequence>MKIKKILLYNFKNFRHETVIDFSDNITFLVGPNGFGKTTIFDAIELGLTGDISRINQNIPVTGENIKYNKPFFQNDISDPVIIKLWLEKSNGNQLVLVRKLINNRPDGGILYAPKRSIGQFKLFQQEEATDENFSSVDNDIKLSEIDQTTIDNFLEINGEYKLAKIFNLFNYIQQEETTFFLKKSEKDRSNDLSFLVKTDEIEDRIGKIEKVNKAISDNLEYLTDQQEKLTQQELDNISYQRLFNQQIFQFDKESPFSVDNLSQLDDFKVTIQKIIEFKQSFSISEYQRKLEREKRKKEINTIDSALRFAILSPLVQRPNYQWQWEKYILENPIFFEYVLLENYLQTFETITHEYRRKQQLNQYWENLSTDINQMTVQTFQYVQNDRLSNDFESLKVQLTSYQTVRESVGQADKNLSDLRQLRRKFGEKFDELRQQNHVDEDKCPFCNNQFDSFVDLKSSYNNYTDYLTEISSRDSQRLQEVQLSLNSRIQQVKQKITDEINSLTTNIDKKLLDRLQELSGSYQSYSKYLENFKTFIQAYTNMAPYQLENLEFDNYNHQYQSSLQEFRSKLVVDDDVYSVLDINSLEKIKGQLDDLREEFPELQFETYQLESSSYSKINMAMINSRLHELKQAIHLAIDEKYAINENLIADAENIFPTYFQSKVEVLEDIRIGDLEEKKLYIDKQYKLVQNQQFQDLSRRIKILEKTAERLKEIHTIYKEEVKKFKIGIVKQLRIPFFIYSAKMLQNYQQGMGIFLTYKKTTSSDNETVAIIRFKSDTKNDHDVMNQLSTGQLAVVSLAFTLSLNTMFKLSDNLNFLMIDDPIQDMDAMNVLSFIEILRHGIIEKYQIILSTYNDQNALFMGYKFANSNPQPDIQYKNVRELQG</sequence>
<dbReference type="PANTHER" id="PTHR32114">
    <property type="entry name" value="ABC TRANSPORTER ABCH.3"/>
    <property type="match status" value="1"/>
</dbReference>
<keyword evidence="4" id="KW-0175">Coiled coil</keyword>
<proteinExistence type="inferred from homology"/>
<dbReference type="AlphaFoldDB" id="A0A3A4S7S4"/>
<feature type="coiled-coil region" evidence="4">
    <location>
        <begin position="694"/>
        <end position="721"/>
    </location>
</feature>
<dbReference type="InterPro" id="IPR027417">
    <property type="entry name" value="P-loop_NTPase"/>
</dbReference>
<comment type="caution">
    <text evidence="6">The sequence shown here is derived from an EMBL/GenBank/DDBJ whole genome shotgun (WGS) entry which is preliminary data.</text>
</comment>
<gene>
    <name evidence="6" type="ORF">C5O68_08035</name>
</gene>
<comment type="subunit">
    <text evidence="2">Heterodimer of SbcC and SbcD.</text>
</comment>